<dbReference type="Proteomes" id="UP001226762">
    <property type="component" value="Unassembled WGS sequence"/>
</dbReference>
<accession>A0AAE3WE58</accession>
<organism evidence="2 3">
    <name type="scientific">Marimonas arenosa</name>
    <dbReference type="NCBI Taxonomy" id="1795305"/>
    <lineage>
        <taxon>Bacteria</taxon>
        <taxon>Pseudomonadati</taxon>
        <taxon>Pseudomonadota</taxon>
        <taxon>Alphaproteobacteria</taxon>
        <taxon>Rhodobacterales</taxon>
        <taxon>Paracoccaceae</taxon>
        <taxon>Marimonas</taxon>
    </lineage>
</organism>
<protein>
    <submittedName>
        <fullName evidence="2">AAA family ATPase</fullName>
    </submittedName>
</protein>
<reference evidence="2" key="2">
    <citation type="submission" date="2023-02" db="EMBL/GenBank/DDBJ databases">
        <title>'Rhodoalgimonas zhirmunskyi' gen. nov., isolated from a red alga.</title>
        <authorList>
            <person name="Nedashkovskaya O.I."/>
            <person name="Otstavnykh N.Y."/>
            <person name="Bystritskaya E.P."/>
            <person name="Balabanova L.A."/>
            <person name="Isaeva M.P."/>
        </authorList>
    </citation>
    <scope>NUCLEOTIDE SEQUENCE</scope>
    <source>
        <strain evidence="2">KCTC 52189</strain>
    </source>
</reference>
<dbReference type="RefSeq" id="WP_306736350.1">
    <property type="nucleotide sequence ID" value="NZ_JANHAX010000004.1"/>
</dbReference>
<dbReference type="InterPro" id="IPR011990">
    <property type="entry name" value="TPR-like_helical_dom_sf"/>
</dbReference>
<dbReference type="PANTHER" id="PTHR13696">
    <property type="entry name" value="P-LOOP CONTAINING NUCLEOSIDE TRIPHOSPHATE HYDROLASE"/>
    <property type="match status" value="1"/>
</dbReference>
<dbReference type="InterPro" id="IPR025669">
    <property type="entry name" value="AAA_dom"/>
</dbReference>
<dbReference type="InterPro" id="IPR027417">
    <property type="entry name" value="P-loop_NTPase"/>
</dbReference>
<dbReference type="EMBL" id="JANHAX010000004">
    <property type="protein sequence ID" value="MDQ2091062.1"/>
    <property type="molecule type" value="Genomic_DNA"/>
</dbReference>
<dbReference type="Pfam" id="PF13614">
    <property type="entry name" value="AAA_31"/>
    <property type="match status" value="1"/>
</dbReference>
<dbReference type="SUPFAM" id="SSF48452">
    <property type="entry name" value="TPR-like"/>
    <property type="match status" value="1"/>
</dbReference>
<name>A0AAE3WE58_9RHOB</name>
<dbReference type="AlphaFoldDB" id="A0AAE3WE58"/>
<feature type="domain" description="AAA" evidence="1">
    <location>
        <begin position="4"/>
        <end position="46"/>
    </location>
</feature>
<dbReference type="Gene3D" id="3.40.50.300">
    <property type="entry name" value="P-loop containing nucleotide triphosphate hydrolases"/>
    <property type="match status" value="1"/>
</dbReference>
<proteinExistence type="predicted"/>
<evidence type="ECO:0000313" key="3">
    <source>
        <dbReference type="Proteomes" id="UP001226762"/>
    </source>
</evidence>
<comment type="caution">
    <text evidence="2">The sequence shown here is derived from an EMBL/GenBank/DDBJ whole genome shotgun (WGS) entry which is preliminary data.</text>
</comment>
<dbReference type="Gene3D" id="1.25.40.10">
    <property type="entry name" value="Tetratricopeptide repeat domain"/>
    <property type="match status" value="1"/>
</dbReference>
<dbReference type="SUPFAM" id="SSF52540">
    <property type="entry name" value="P-loop containing nucleoside triphosphate hydrolases"/>
    <property type="match status" value="1"/>
</dbReference>
<evidence type="ECO:0000259" key="1">
    <source>
        <dbReference type="Pfam" id="PF13614"/>
    </source>
</evidence>
<gene>
    <name evidence="2" type="ORF">NO357_14250</name>
</gene>
<dbReference type="PANTHER" id="PTHR13696:SF52">
    <property type="entry name" value="PARA FAMILY PROTEIN CT_582"/>
    <property type="match status" value="1"/>
</dbReference>
<sequence length="619" mass="69603">MMYVVTFFSYKGGVGRTLALVNIAAMLAKSGRKVLAVDFDLEAPSLPSFEIFQGAHNASGLVDYVTSYRETGIAPRCEDFIVRSEVEGNPIWVMPAGRHSDGDYTEALNNIDWNELYEKQDGYLLFEDMKQQWAEYGGHGFDYVLIDSRTGHTDVGGICTRHLPDAVSVMFLPNDSNITGLVPIVENIRVENSMRSKQIHLHVTPSNVPDLDDEKGILAKLLDDASRKLRRGRGFPTTIHHYQSLDVLAKDTFSITRPNSKLSRELEELRMQIIGQNFADREGAVYTLRAVPEELDRARKRRDADRRERLHEQTRNILFLHSHDGEIGFLAAQAFEALGDQAEELEALSIAIEHGYDTDRARLIRGVKSLASSEDETASLEDLREVLKSETATPFELIPAIQVLKDFSSEWLENVKTALDRPNEQYNTLLSLVWHLMSWREATPLCAERLLRLAEFEGLPANERRRVLNHAVLCLIAAGEFHKAVQAIENSIQSDPGGNEVDELFNRAMAKWAVDLEPPIEMLTMFVEHSEMQSSKSNVNARQCLALAHMALGNPEAALEQIALAEEVLSPGEIAFSCWTYLNTPSEEMSEQLQEMRSMIEEGDVITPPFFTAAPKHLH</sequence>
<dbReference type="NCBIfam" id="NF047398">
    <property type="entry name" value="AAA_KGGVGR"/>
    <property type="match status" value="1"/>
</dbReference>
<reference evidence="2" key="1">
    <citation type="submission" date="2022-07" db="EMBL/GenBank/DDBJ databases">
        <authorList>
            <person name="Otstavnykh N."/>
            <person name="Isaeva M."/>
            <person name="Bystritskaya E."/>
        </authorList>
    </citation>
    <scope>NUCLEOTIDE SEQUENCE</scope>
    <source>
        <strain evidence="2">KCTC 52189</strain>
    </source>
</reference>
<evidence type="ECO:0000313" key="2">
    <source>
        <dbReference type="EMBL" id="MDQ2091062.1"/>
    </source>
</evidence>
<dbReference type="InterPro" id="IPR050678">
    <property type="entry name" value="DNA_Partitioning_ATPase"/>
</dbReference>
<keyword evidence="3" id="KW-1185">Reference proteome</keyword>